<dbReference type="EMBL" id="CP050321">
    <property type="protein sequence ID" value="QIR28984.1"/>
    <property type="molecule type" value="Genomic_DNA"/>
</dbReference>
<dbReference type="KEGG" id="kgn:GY169_20195"/>
<evidence type="ECO:0000313" key="1">
    <source>
        <dbReference type="EMBL" id="QIR28984.1"/>
    </source>
</evidence>
<dbReference type="InterPro" id="IPR046237">
    <property type="entry name" value="DUF6270"/>
</dbReference>
<keyword evidence="2" id="KW-1185">Reference proteome</keyword>
<proteinExistence type="predicted"/>
<name>A0A6G9RPU9_9ENTR</name>
<organism evidence="1 2">
    <name type="scientific">Kluyvera genomosp. 3</name>
    <dbReference type="NCBI Taxonomy" id="2774055"/>
    <lineage>
        <taxon>Bacteria</taxon>
        <taxon>Pseudomonadati</taxon>
        <taxon>Pseudomonadota</taxon>
        <taxon>Gammaproteobacteria</taxon>
        <taxon>Enterobacterales</taxon>
        <taxon>Enterobacteriaceae</taxon>
        <taxon>Kluyvera</taxon>
    </lineage>
</organism>
<protein>
    <submittedName>
        <fullName evidence="1">Uncharacterized protein</fullName>
    </submittedName>
</protein>
<gene>
    <name evidence="1" type="ORF">GY169_20195</name>
</gene>
<dbReference type="Proteomes" id="UP000503580">
    <property type="component" value="Chromosome"/>
</dbReference>
<accession>A0A6G9RPU9</accession>
<reference evidence="1 2" key="1">
    <citation type="submission" date="2020-02" db="EMBL/GenBank/DDBJ databases">
        <title>Whole genome PO2S7.</title>
        <authorList>
            <person name="Singha K.M."/>
        </authorList>
    </citation>
    <scope>NUCLEOTIDE SEQUENCE [LARGE SCALE GENOMIC DNA]</scope>
    <source>
        <strain evidence="1 2">PO2S7</strain>
    </source>
</reference>
<dbReference type="RefSeq" id="WP_167576918.1">
    <property type="nucleotide sequence ID" value="NZ_CP050321.1"/>
</dbReference>
<evidence type="ECO:0000313" key="2">
    <source>
        <dbReference type="Proteomes" id="UP000503580"/>
    </source>
</evidence>
<dbReference type="Pfam" id="PF19786">
    <property type="entry name" value="DUF6270"/>
    <property type="match status" value="1"/>
</dbReference>
<dbReference type="AlphaFoldDB" id="A0A6G9RPU9"/>
<sequence>MFTKYVFTSSISSDVEYGEGFDSGVKLSLLRLDDYLSGRANTFENSPFNIEMARFFVNISKIDDVVFDIVSPKTELDYSKLFDNLVDFITLIPERVNVEIIEPDFDEKGLGAKLECSIFNNISKVVSSNRSLTRLIKSNYKIKPVPTSILGSCCSRDMLNYYHKYNKSSNFKVELLTMNVSYSSLFDLPLKFSMDDLNINKENIKNTLSVDLIKAIPNAIVQSLKSDSIVILDFMDERFDLVEYKSSKVTKSWDFMNTKLYKKLKDTTTIPFDDESKIHSVIENAKKMIVFLSNYIPLKNIVINESVMSTFFFDDNVFNIFDEEKYNYARYNLMHVKIIDALKKEFNELTFVGAPAYLNFGDVHHQWGSHPYHYNEGYYLYKVKKILLNSVA</sequence>